<dbReference type="Proteomes" id="UP000054653">
    <property type="component" value="Unassembled WGS sequence"/>
</dbReference>
<organism evidence="1 2">
    <name type="scientific">Trichinella britovi</name>
    <name type="common">Parasitic roundworm</name>
    <dbReference type="NCBI Taxonomy" id="45882"/>
    <lineage>
        <taxon>Eukaryota</taxon>
        <taxon>Metazoa</taxon>
        <taxon>Ecdysozoa</taxon>
        <taxon>Nematoda</taxon>
        <taxon>Enoplea</taxon>
        <taxon>Dorylaimia</taxon>
        <taxon>Trichinellida</taxon>
        <taxon>Trichinellidae</taxon>
        <taxon>Trichinella</taxon>
    </lineage>
</organism>
<accession>A0A0V1CME3</accession>
<gene>
    <name evidence="1" type="ORF">T03_2352</name>
</gene>
<reference evidence="1 2" key="1">
    <citation type="submission" date="2015-01" db="EMBL/GenBank/DDBJ databases">
        <title>Evolution of Trichinella species and genotypes.</title>
        <authorList>
            <person name="Korhonen P.K."/>
            <person name="Edoardo P."/>
            <person name="Giuseppe L.R."/>
            <person name="Gasser R.B."/>
        </authorList>
    </citation>
    <scope>NUCLEOTIDE SEQUENCE [LARGE SCALE GENOMIC DNA]</scope>
    <source>
        <strain evidence="1">ISS120</strain>
    </source>
</reference>
<proteinExistence type="predicted"/>
<evidence type="ECO:0000313" key="2">
    <source>
        <dbReference type="Proteomes" id="UP000054653"/>
    </source>
</evidence>
<evidence type="ECO:0000313" key="1">
    <source>
        <dbReference type="EMBL" id="KRY50485.1"/>
    </source>
</evidence>
<dbReference type="EMBL" id="JYDI01000149">
    <property type="protein sequence ID" value="KRY50485.1"/>
    <property type="molecule type" value="Genomic_DNA"/>
</dbReference>
<comment type="caution">
    <text evidence="1">The sequence shown here is derived from an EMBL/GenBank/DDBJ whole genome shotgun (WGS) entry which is preliminary data.</text>
</comment>
<sequence length="74" mass="8325">MTSKVDVPGTAGNSCYMMKNQKHRLHIKQHRPDLPNIWTGTEAGAPVPMLCFVENGGLIAFMRAKINDAYFKIY</sequence>
<dbReference type="AlphaFoldDB" id="A0A0V1CME3"/>
<name>A0A0V1CME3_TRIBR</name>
<keyword evidence="2" id="KW-1185">Reference proteome</keyword>
<protein>
    <submittedName>
        <fullName evidence="1">Uncharacterized protein</fullName>
    </submittedName>
</protein>